<dbReference type="InterPro" id="IPR014730">
    <property type="entry name" value="ETF_a/b_N"/>
</dbReference>
<dbReference type="PANTHER" id="PTHR21294">
    <property type="entry name" value="ELECTRON TRANSFER FLAVOPROTEIN BETA-SUBUNIT"/>
    <property type="match status" value="1"/>
</dbReference>
<protein>
    <submittedName>
        <fullName evidence="3">Electron transfer flavoprotein beta subunit</fullName>
    </submittedName>
</protein>
<accession>A0A1W2CAU6</accession>
<dbReference type="SUPFAM" id="SSF52402">
    <property type="entry name" value="Adenine nucleotide alpha hydrolases-like"/>
    <property type="match status" value="1"/>
</dbReference>
<proteinExistence type="predicted"/>
<evidence type="ECO:0000313" key="3">
    <source>
        <dbReference type="EMBL" id="SMC82290.1"/>
    </source>
</evidence>
<dbReference type="InterPro" id="IPR014729">
    <property type="entry name" value="Rossmann-like_a/b/a_fold"/>
</dbReference>
<keyword evidence="4" id="KW-1185">Reference proteome</keyword>
<name>A0A1W2CAU6_9BACT</name>
<dbReference type="CDD" id="cd01714">
    <property type="entry name" value="ETF_beta"/>
    <property type="match status" value="1"/>
</dbReference>
<dbReference type="PIRSF" id="PIRSF000090">
    <property type="entry name" value="Beta-ETF"/>
    <property type="match status" value="1"/>
</dbReference>
<dbReference type="STRING" id="1121400.SAMN02746065_11162"/>
<feature type="domain" description="Electron transfer flavoprotein alpha/beta-subunit N-terminal" evidence="2">
    <location>
        <begin position="23"/>
        <end position="213"/>
    </location>
</feature>
<organism evidence="3 4">
    <name type="scientific">Desulfocicer vacuolatum DSM 3385</name>
    <dbReference type="NCBI Taxonomy" id="1121400"/>
    <lineage>
        <taxon>Bacteria</taxon>
        <taxon>Pseudomonadati</taxon>
        <taxon>Thermodesulfobacteriota</taxon>
        <taxon>Desulfobacteria</taxon>
        <taxon>Desulfobacterales</taxon>
        <taxon>Desulfobacteraceae</taxon>
        <taxon>Desulfocicer</taxon>
    </lineage>
</organism>
<dbReference type="GO" id="GO:0009055">
    <property type="term" value="F:electron transfer activity"/>
    <property type="evidence" value="ECO:0007669"/>
    <property type="project" value="InterPro"/>
</dbReference>
<keyword evidence="1" id="KW-0813">Transport</keyword>
<dbReference type="AlphaFoldDB" id="A0A1W2CAU6"/>
<dbReference type="InterPro" id="IPR033948">
    <property type="entry name" value="ETF_beta_N"/>
</dbReference>
<dbReference type="RefSeq" id="WP_232367131.1">
    <property type="nucleotide sequence ID" value="NZ_FWXY01000011.1"/>
</dbReference>
<sequence>MDMKIYVCVKHVPDSAANIAVKDGNTIDDKISFLLNPYDEHAVTEAAALKKHLGRGEVIAISLGTEDVEKTLRSAMAMGADRSILVKTDRQRDSIFTARALKAAIDQDGSPAIIFTGRESIDMEGMQTMFRLGAAFGFPVASNVIKFTPEKNSATVESQTEGGGKNIYHLSMPCVLGVGRGINTPSYPTFPDVVKARKKEVKTIDVKDLNITPSPSSMSVISLEPFAQERRAREITGTPAEQVQTLVNILRNEAKVLN</sequence>
<dbReference type="EMBL" id="FWXY01000011">
    <property type="protein sequence ID" value="SMC82290.1"/>
    <property type="molecule type" value="Genomic_DNA"/>
</dbReference>
<gene>
    <name evidence="3" type="ORF">SAMN02746065_11162</name>
</gene>
<dbReference type="Proteomes" id="UP000192418">
    <property type="component" value="Unassembled WGS sequence"/>
</dbReference>
<evidence type="ECO:0000259" key="2">
    <source>
        <dbReference type="SMART" id="SM00893"/>
    </source>
</evidence>
<reference evidence="3 4" key="1">
    <citation type="submission" date="2017-04" db="EMBL/GenBank/DDBJ databases">
        <authorList>
            <person name="Afonso C.L."/>
            <person name="Miller P.J."/>
            <person name="Scott M.A."/>
            <person name="Spackman E."/>
            <person name="Goraichik I."/>
            <person name="Dimitrov K.M."/>
            <person name="Suarez D.L."/>
            <person name="Swayne D.E."/>
        </authorList>
    </citation>
    <scope>NUCLEOTIDE SEQUENCE [LARGE SCALE GENOMIC DNA]</scope>
    <source>
        <strain evidence="3 4">DSM 3385</strain>
    </source>
</reference>
<dbReference type="SMART" id="SM00893">
    <property type="entry name" value="ETF"/>
    <property type="match status" value="1"/>
</dbReference>
<dbReference type="InterPro" id="IPR012255">
    <property type="entry name" value="ETF_b"/>
</dbReference>
<dbReference type="Gene3D" id="3.40.50.620">
    <property type="entry name" value="HUPs"/>
    <property type="match status" value="1"/>
</dbReference>
<dbReference type="Pfam" id="PF01012">
    <property type="entry name" value="ETF"/>
    <property type="match status" value="1"/>
</dbReference>
<keyword evidence="1" id="KW-0249">Electron transport</keyword>
<evidence type="ECO:0000256" key="1">
    <source>
        <dbReference type="ARBA" id="ARBA00022982"/>
    </source>
</evidence>
<evidence type="ECO:0000313" key="4">
    <source>
        <dbReference type="Proteomes" id="UP000192418"/>
    </source>
</evidence>